<gene>
    <name evidence="1" type="ORF">AAJ76_318000712</name>
</gene>
<dbReference type="GeneID" id="36320093"/>
<organism evidence="1 2">
    <name type="scientific">Vairimorpha ceranae</name>
    <dbReference type="NCBI Taxonomy" id="40302"/>
    <lineage>
        <taxon>Eukaryota</taxon>
        <taxon>Fungi</taxon>
        <taxon>Fungi incertae sedis</taxon>
        <taxon>Microsporidia</taxon>
        <taxon>Nosematidae</taxon>
        <taxon>Vairimorpha</taxon>
    </lineage>
</organism>
<reference evidence="1 2" key="1">
    <citation type="journal article" date="2015" name="Environ. Microbiol.">
        <title>Genome analyses suggest the presence of polyploidy and recent human-driven expansions in eight global populations of the honeybee pathogen Nosema ceranae.</title>
        <authorList>
            <person name="Pelin A."/>
            <person name="Selman M."/>
            <person name="Aris-Brosou S."/>
            <person name="Farinelli L."/>
            <person name="Corradi N."/>
        </authorList>
    </citation>
    <scope>NUCLEOTIDE SEQUENCE [LARGE SCALE GENOMIC DNA]</scope>
    <source>
        <strain evidence="1 2">PA08 1199</strain>
    </source>
</reference>
<evidence type="ECO:0000313" key="1">
    <source>
        <dbReference type="EMBL" id="KKO73677.1"/>
    </source>
</evidence>
<keyword evidence="2" id="KW-1185">Reference proteome</keyword>
<dbReference type="Proteomes" id="UP000034350">
    <property type="component" value="Unassembled WGS sequence"/>
</dbReference>
<sequence>MFSRIQHKYIARQDRTSGYLNSSNKNQSKHIFNKPYLSANRTYLYQQESVIENFLSTSQLPVNIATHP</sequence>
<evidence type="ECO:0000313" key="2">
    <source>
        <dbReference type="Proteomes" id="UP000034350"/>
    </source>
</evidence>
<proteinExistence type="predicted"/>
<dbReference type="VEuPathDB" id="MicrosporidiaDB:AAJ76_318000712"/>
<protein>
    <submittedName>
        <fullName evidence="1">Uncharacterized protein</fullName>
    </submittedName>
</protein>
<accession>A0A0F9YLK2</accession>
<name>A0A0F9YLK2_9MICR</name>
<comment type="caution">
    <text evidence="1">The sequence shown here is derived from an EMBL/GenBank/DDBJ whole genome shotgun (WGS) entry which is preliminary data.</text>
</comment>
<dbReference type="RefSeq" id="XP_024329419.1">
    <property type="nucleotide sequence ID" value="XM_024475160.1"/>
</dbReference>
<dbReference type="EMBL" id="JPQZ01000318">
    <property type="protein sequence ID" value="KKO73677.1"/>
    <property type="molecule type" value="Genomic_DNA"/>
</dbReference>
<dbReference type="AlphaFoldDB" id="A0A0F9YLK2"/>